<dbReference type="InterPro" id="IPR025251">
    <property type="entry name" value="DUF4213"/>
</dbReference>
<feature type="domain" description="DUF4213" evidence="2">
    <location>
        <begin position="9"/>
        <end position="87"/>
    </location>
</feature>
<evidence type="ECO:0000313" key="3">
    <source>
        <dbReference type="EMBL" id="MFC7579656.1"/>
    </source>
</evidence>
<comment type="caution">
    <text evidence="3">The sequence shown here is derived from an EMBL/GenBank/DDBJ whole genome shotgun (WGS) entry which is preliminary data.</text>
</comment>
<protein>
    <submittedName>
        <fullName evidence="3">Rossmann-like domain-containing protein</fullName>
    </submittedName>
</protein>
<organism evidence="3 5">
    <name type="scientific">Schaalia naturae</name>
    <dbReference type="NCBI Taxonomy" id="635203"/>
    <lineage>
        <taxon>Bacteria</taxon>
        <taxon>Bacillati</taxon>
        <taxon>Actinomycetota</taxon>
        <taxon>Actinomycetes</taxon>
        <taxon>Actinomycetales</taxon>
        <taxon>Actinomycetaceae</taxon>
        <taxon>Schaalia</taxon>
    </lineage>
</organism>
<keyword evidence="5" id="KW-1185">Reference proteome</keyword>
<reference evidence="3" key="3">
    <citation type="submission" date="2024-09" db="EMBL/GenBank/DDBJ databases">
        <authorList>
            <person name="Sun Q."/>
            <person name="Mori K."/>
        </authorList>
    </citation>
    <scope>NUCLEOTIDE SEQUENCE</scope>
    <source>
        <strain evidence="3">CCUG 56698</strain>
    </source>
</reference>
<dbReference type="InterPro" id="IPR007161">
    <property type="entry name" value="DUF364"/>
</dbReference>
<feature type="domain" description="Putative heavy-metal chelation" evidence="1">
    <location>
        <begin position="115"/>
        <end position="240"/>
    </location>
</feature>
<dbReference type="Pfam" id="PF04016">
    <property type="entry name" value="DUF364"/>
    <property type="match status" value="1"/>
</dbReference>
<dbReference type="EMBL" id="JBHTEF010000001">
    <property type="protein sequence ID" value="MFC7582246.1"/>
    <property type="molecule type" value="Genomic_DNA"/>
</dbReference>
<dbReference type="EMBL" id="JBHTEF010000001">
    <property type="protein sequence ID" value="MFC7579656.1"/>
    <property type="molecule type" value="Genomic_DNA"/>
</dbReference>
<dbReference type="SUPFAM" id="SSF159713">
    <property type="entry name" value="Dhaf3308-like"/>
    <property type="match status" value="1"/>
</dbReference>
<dbReference type="RefSeq" id="WP_380971065.1">
    <property type="nucleotide sequence ID" value="NZ_JBHTEF010000001.1"/>
</dbReference>
<evidence type="ECO:0000259" key="2">
    <source>
        <dbReference type="Pfam" id="PF13938"/>
    </source>
</evidence>
<dbReference type="Gene3D" id="3.40.50.11590">
    <property type="match status" value="1"/>
</dbReference>
<name>A0ABW2SJH5_9ACTO</name>
<proteinExistence type="predicted"/>
<reference evidence="5" key="2">
    <citation type="journal article" date="2019" name="Int. J. Syst. Evol. Microbiol.">
        <title>The Global Catalogue of Microorganisms (GCM) 10K type strain sequencing project: providing services to taxonomists for standard genome sequencing and annotation.</title>
        <authorList>
            <consortium name="The Broad Institute Genomics Platform"/>
            <consortium name="The Broad Institute Genome Sequencing Center for Infectious Disease"/>
            <person name="Wu L."/>
            <person name="Ma J."/>
        </authorList>
    </citation>
    <scope>NUCLEOTIDE SEQUENCE [LARGE SCALE GENOMIC DNA]</scope>
    <source>
        <strain evidence="5">CCUG 56698</strain>
    </source>
</reference>
<accession>A0ABW2SJH5</accession>
<sequence>MNANPWQLYDDLIDLVPADLRVSAWALGEVALVRDDAGGCGIASRQRSGPSVGDPMPRTGERLRDVAALVKSWDFATASLGSAALNCALNTSARVTALSGSGTSTGDRDVFARDAPRLRGRRVAMVGHFSHGIRALEGLCDLTVLERDPRGDDLPDPACEYVLPACDAVYITGMTLANKTLPRLAALSAQARTVLTGPSSPFAPEVLPGWGIDQIAGSWVTDAGLAADLVAHGATLPRTRPATRRFSAALAGTVAVPRAPEALRGRSRR</sequence>
<evidence type="ECO:0000313" key="5">
    <source>
        <dbReference type="Proteomes" id="UP001596527"/>
    </source>
</evidence>
<evidence type="ECO:0000259" key="1">
    <source>
        <dbReference type="Pfam" id="PF04016"/>
    </source>
</evidence>
<reference evidence="3" key="1">
    <citation type="journal article" date="2014" name="Int. J. Syst. Evol. Microbiol.">
        <title>Complete genome of a new Firmicutes species belonging to the dominant human colonic microbiota ('Ruminococcus bicirculans') reveals two chromosomes and a selective capacity to utilize plant glucans.</title>
        <authorList>
            <consortium name="NISC Comparative Sequencing Program"/>
            <person name="Wegmann U."/>
            <person name="Louis P."/>
            <person name="Goesmann A."/>
            <person name="Henrissat B."/>
            <person name="Duncan S.H."/>
            <person name="Flint H.J."/>
        </authorList>
    </citation>
    <scope>NUCLEOTIDE SEQUENCE</scope>
    <source>
        <strain evidence="3">CCUG 56698</strain>
    </source>
</reference>
<gene>
    <name evidence="3" type="ORF">ACFQWG_00195</name>
    <name evidence="4" type="ORF">ACFQWG_13715</name>
</gene>
<evidence type="ECO:0000313" key="4">
    <source>
        <dbReference type="EMBL" id="MFC7582246.1"/>
    </source>
</evidence>
<dbReference type="Pfam" id="PF13938">
    <property type="entry name" value="DUF4213"/>
    <property type="match status" value="1"/>
</dbReference>
<dbReference type="Proteomes" id="UP001596527">
    <property type="component" value="Unassembled WGS sequence"/>
</dbReference>
<dbReference type="Gene3D" id="3.30.390.100">
    <property type="match status" value="1"/>
</dbReference>